<evidence type="ECO:0000256" key="4">
    <source>
        <dbReference type="ARBA" id="ARBA00023163"/>
    </source>
</evidence>
<keyword evidence="4" id="KW-0804">Transcription</keyword>
<evidence type="ECO:0000313" key="6">
    <source>
        <dbReference type="EMBL" id="EFZ37103.1"/>
    </source>
</evidence>
<dbReference type="PANTHER" id="PTHR43133:SF46">
    <property type="entry name" value="RNA POLYMERASE SIGMA-70 FACTOR ECF SUBFAMILY"/>
    <property type="match status" value="1"/>
</dbReference>
<evidence type="ECO:0000256" key="1">
    <source>
        <dbReference type="ARBA" id="ARBA00010641"/>
    </source>
</evidence>
<dbReference type="InterPro" id="IPR014327">
    <property type="entry name" value="RNA_pol_sigma70_bacteroid"/>
</dbReference>
<dbReference type="Proteomes" id="UP000005580">
    <property type="component" value="Unassembled WGS sequence"/>
</dbReference>
<dbReference type="GO" id="GO:0003677">
    <property type="term" value="F:DNA binding"/>
    <property type="evidence" value="ECO:0007669"/>
    <property type="project" value="InterPro"/>
</dbReference>
<evidence type="ECO:0000256" key="2">
    <source>
        <dbReference type="ARBA" id="ARBA00023015"/>
    </source>
</evidence>
<dbReference type="InterPro" id="IPR000792">
    <property type="entry name" value="Tscrpt_reg_LuxR_C"/>
</dbReference>
<dbReference type="GO" id="GO:0016987">
    <property type="term" value="F:sigma factor activity"/>
    <property type="evidence" value="ECO:0007669"/>
    <property type="project" value="UniProtKB-KW"/>
</dbReference>
<dbReference type="InterPro" id="IPR013325">
    <property type="entry name" value="RNA_pol_sigma_r2"/>
</dbReference>
<sequence>MKIEERFFNTIYNKYYQRSYLFVKSYVHSDIVTEDIVTEAIIALWEHLRQQEYFEQEENSGKDIAPLLFTILRNKAYNYLKHEAVRRSAIENLQDIRSYELSVRISSLEVCNPDKIFMQDISRIVEETLRQLPQQTRKIFQMSRNEGKSNMEIASEISISEKTVEYHITKSLKALRLSLKDYLPIFLFFFA</sequence>
<keyword evidence="2" id="KW-0805">Transcription regulation</keyword>
<dbReference type="AlphaFoldDB" id="E7RPR0"/>
<dbReference type="InterPro" id="IPR014284">
    <property type="entry name" value="RNA_pol_sigma-70_dom"/>
</dbReference>
<keyword evidence="7" id="KW-1185">Reference proteome</keyword>
<organism evidence="6 7">
    <name type="scientific">Hoylesella oralis ATCC 33269</name>
    <dbReference type="NCBI Taxonomy" id="873533"/>
    <lineage>
        <taxon>Bacteria</taxon>
        <taxon>Pseudomonadati</taxon>
        <taxon>Bacteroidota</taxon>
        <taxon>Bacteroidia</taxon>
        <taxon>Bacteroidales</taxon>
        <taxon>Prevotellaceae</taxon>
        <taxon>Hoylesella</taxon>
    </lineage>
</organism>
<dbReference type="PANTHER" id="PTHR43133">
    <property type="entry name" value="RNA POLYMERASE ECF-TYPE SIGMA FACTO"/>
    <property type="match status" value="1"/>
</dbReference>
<protein>
    <submittedName>
        <fullName evidence="6">RNA polymerase sigma-70 factor</fullName>
    </submittedName>
</protein>
<gene>
    <name evidence="6" type="ORF">HMPREF0663_11161</name>
</gene>
<keyword evidence="3" id="KW-0731">Sigma factor</keyword>
<evidence type="ECO:0000256" key="3">
    <source>
        <dbReference type="ARBA" id="ARBA00023082"/>
    </source>
</evidence>
<evidence type="ECO:0000313" key="7">
    <source>
        <dbReference type="Proteomes" id="UP000005580"/>
    </source>
</evidence>
<proteinExistence type="inferred from homology"/>
<comment type="similarity">
    <text evidence="1">Belongs to the sigma-70 factor family. ECF subfamily.</text>
</comment>
<dbReference type="GO" id="GO:0006352">
    <property type="term" value="P:DNA-templated transcription initiation"/>
    <property type="evidence" value="ECO:0007669"/>
    <property type="project" value="InterPro"/>
</dbReference>
<accession>E7RPR0</accession>
<evidence type="ECO:0000259" key="5">
    <source>
        <dbReference type="Pfam" id="PF08281"/>
    </source>
</evidence>
<dbReference type="SUPFAM" id="SSF88659">
    <property type="entry name" value="Sigma3 and sigma4 domains of RNA polymerase sigma factors"/>
    <property type="match status" value="1"/>
</dbReference>
<dbReference type="NCBIfam" id="TIGR02985">
    <property type="entry name" value="Sig70_bacteroi1"/>
    <property type="match status" value="1"/>
</dbReference>
<dbReference type="PRINTS" id="PR00038">
    <property type="entry name" value="HTHLUXR"/>
</dbReference>
<dbReference type="eggNOG" id="COG1595">
    <property type="taxonomic scope" value="Bacteria"/>
</dbReference>
<dbReference type="SUPFAM" id="SSF88946">
    <property type="entry name" value="Sigma2 domain of RNA polymerase sigma factors"/>
    <property type="match status" value="1"/>
</dbReference>
<dbReference type="InterPro" id="IPR013324">
    <property type="entry name" value="RNA_pol_sigma_r3/r4-like"/>
</dbReference>
<reference evidence="6" key="1">
    <citation type="submission" date="2011-01" db="EMBL/GenBank/DDBJ databases">
        <authorList>
            <person name="Muzny D."/>
            <person name="Qin X."/>
            <person name="Buhay C."/>
            <person name="Dugan-Rocha S."/>
            <person name="Ding Y."/>
            <person name="Chen G."/>
            <person name="Hawes A."/>
            <person name="Holder M."/>
            <person name="Jhangiani S."/>
            <person name="Johnson A."/>
            <person name="Khan Z."/>
            <person name="Li Z."/>
            <person name="Liu W."/>
            <person name="Liu X."/>
            <person name="Perez L."/>
            <person name="Shen H."/>
            <person name="Wang Q."/>
            <person name="Watt J."/>
            <person name="Xi L."/>
            <person name="Xin Y."/>
            <person name="Zhou J."/>
            <person name="Deng J."/>
            <person name="Jiang H."/>
            <person name="Liu Y."/>
            <person name="Qu J."/>
            <person name="Song X.-Z."/>
            <person name="Zhang L."/>
            <person name="Villasana D."/>
            <person name="Johnson A."/>
            <person name="Liu J."/>
            <person name="Liyanage D."/>
            <person name="Lorensuhewa L."/>
            <person name="Robinson T."/>
            <person name="Song A."/>
            <person name="Song B.-B."/>
            <person name="Dinh H."/>
            <person name="Thornton R."/>
            <person name="Coyle M."/>
            <person name="Francisco L."/>
            <person name="Jackson L."/>
            <person name="Javaid M."/>
            <person name="Korchina V."/>
            <person name="Kovar C."/>
            <person name="Mata R."/>
            <person name="Mathew T."/>
            <person name="Ngo R."/>
            <person name="Nguyen L."/>
            <person name="Nguyen N."/>
            <person name="Okwuonu G."/>
            <person name="Ongeri F."/>
            <person name="Pham C."/>
            <person name="Simmons D."/>
            <person name="Wilczek-Boney K."/>
            <person name="Hale W."/>
            <person name="Jakkamsetti A."/>
            <person name="Pham P."/>
            <person name="Ruth R."/>
            <person name="San Lucas F."/>
            <person name="Warren J."/>
            <person name="Zhang J."/>
            <person name="Zhao Z."/>
            <person name="Zhou C."/>
            <person name="Zhu D."/>
            <person name="Lee S."/>
            <person name="Bess C."/>
            <person name="Blankenburg K."/>
            <person name="Forbes L."/>
            <person name="Fu Q."/>
            <person name="Gubbala S."/>
            <person name="Hirani K."/>
            <person name="Jayaseelan J.C."/>
            <person name="Lara F."/>
            <person name="Munidasa M."/>
            <person name="Palculict T."/>
            <person name="Patil S."/>
            <person name="Pu L.-L."/>
            <person name="Saada N."/>
            <person name="Tang L."/>
            <person name="Weissenberger G."/>
            <person name="Zhu Y."/>
            <person name="Hemphill L."/>
            <person name="Shang Y."/>
            <person name="Youmans B."/>
            <person name="Ayvaz T."/>
            <person name="Ross M."/>
            <person name="Santibanez J."/>
            <person name="Aqrawi P."/>
            <person name="Gross S."/>
            <person name="Joshi V."/>
            <person name="Fowler G."/>
            <person name="Nazareth L."/>
            <person name="Reid J."/>
            <person name="Worley K."/>
            <person name="Petrosino J."/>
            <person name="Highlander S."/>
            <person name="Gibbs R."/>
        </authorList>
    </citation>
    <scope>NUCLEOTIDE SEQUENCE [LARGE SCALE GENOMIC DNA]</scope>
    <source>
        <strain evidence="6">ATCC 33269</strain>
    </source>
</reference>
<dbReference type="Pfam" id="PF08281">
    <property type="entry name" value="Sigma70_r4_2"/>
    <property type="match status" value="1"/>
</dbReference>
<dbReference type="InterPro" id="IPR036388">
    <property type="entry name" value="WH-like_DNA-bd_sf"/>
</dbReference>
<dbReference type="RefSeq" id="WP_004368419.1">
    <property type="nucleotide sequence ID" value="NZ_GL833118.1"/>
</dbReference>
<dbReference type="InterPro" id="IPR039425">
    <property type="entry name" value="RNA_pol_sigma-70-like"/>
</dbReference>
<dbReference type="EMBL" id="AEPE02000004">
    <property type="protein sequence ID" value="EFZ37103.1"/>
    <property type="molecule type" value="Genomic_DNA"/>
</dbReference>
<dbReference type="HOGENOM" id="CLU_047691_4_0_10"/>
<dbReference type="NCBIfam" id="TIGR02937">
    <property type="entry name" value="sigma70-ECF"/>
    <property type="match status" value="1"/>
</dbReference>
<dbReference type="InterPro" id="IPR013249">
    <property type="entry name" value="RNA_pol_sigma70_r4_t2"/>
</dbReference>
<dbReference type="STRING" id="28134.SAMN05444288_1714"/>
<dbReference type="Gene3D" id="1.10.10.10">
    <property type="entry name" value="Winged helix-like DNA-binding domain superfamily/Winged helix DNA-binding domain"/>
    <property type="match status" value="1"/>
</dbReference>
<dbReference type="Gene3D" id="1.10.1740.10">
    <property type="match status" value="1"/>
</dbReference>
<comment type="caution">
    <text evidence="6">The sequence shown here is derived from an EMBL/GenBank/DDBJ whole genome shotgun (WGS) entry which is preliminary data.</text>
</comment>
<name>E7RPR0_9BACT</name>
<feature type="domain" description="RNA polymerase sigma factor 70 region 4 type 2" evidence="5">
    <location>
        <begin position="123"/>
        <end position="175"/>
    </location>
</feature>